<dbReference type="Pfam" id="PF15247">
    <property type="entry name" value="SLBP_RNA_bind"/>
    <property type="match status" value="1"/>
</dbReference>
<dbReference type="InterPro" id="IPR026502">
    <property type="entry name" value="SLBP1/SLBP2"/>
</dbReference>
<dbReference type="GO" id="GO:0005634">
    <property type="term" value="C:nucleus"/>
    <property type="evidence" value="ECO:0007669"/>
    <property type="project" value="UniProtKB-ARBA"/>
</dbReference>
<feature type="compositionally biased region" description="Acidic residues" evidence="3">
    <location>
        <begin position="318"/>
        <end position="328"/>
    </location>
</feature>
<keyword evidence="6" id="KW-1185">Reference proteome</keyword>
<dbReference type="PANTHER" id="PTHR17408:SF0">
    <property type="entry name" value="HISTONE RNA HAIRPIN-BINDING PROTEIN"/>
    <property type="match status" value="1"/>
</dbReference>
<reference evidence="5 6" key="1">
    <citation type="journal article" date="2023" name="Sci. Data">
        <title>Genome assembly of the Korean intertidal mud-creeper Batillaria attramentaria.</title>
        <authorList>
            <person name="Patra A.K."/>
            <person name="Ho P.T."/>
            <person name="Jun S."/>
            <person name="Lee S.J."/>
            <person name="Kim Y."/>
            <person name="Won Y.J."/>
        </authorList>
    </citation>
    <scope>NUCLEOTIDE SEQUENCE [LARGE SCALE GENOMIC DNA]</scope>
    <source>
        <strain evidence="5">Wonlab-2016</strain>
    </source>
</reference>
<dbReference type="EMBL" id="JACVVK020000001">
    <property type="protein sequence ID" value="KAK7508690.1"/>
    <property type="molecule type" value="Genomic_DNA"/>
</dbReference>
<feature type="region of interest" description="Disordered" evidence="3">
    <location>
        <begin position="267"/>
        <end position="331"/>
    </location>
</feature>
<dbReference type="Gene3D" id="1.10.8.1120">
    <property type="entry name" value="Histone RNA hairpin-binding protein RNA-binding domain"/>
    <property type="match status" value="1"/>
</dbReference>
<dbReference type="AlphaFoldDB" id="A0ABD0MAS2"/>
<feature type="domain" description="Histone RNA hairpin-binding protein RNA-binding" evidence="4">
    <location>
        <begin position="200"/>
        <end position="265"/>
    </location>
</feature>
<dbReference type="InterPro" id="IPR029344">
    <property type="entry name" value="SLBP_RNA_bind"/>
</dbReference>
<dbReference type="Proteomes" id="UP001519460">
    <property type="component" value="Unassembled WGS sequence"/>
</dbReference>
<dbReference type="PANTHER" id="PTHR17408">
    <property type="entry name" value="HISTONE RNA HAIRPIN-BINDING PROTEIN"/>
    <property type="match status" value="1"/>
</dbReference>
<feature type="compositionally biased region" description="Polar residues" evidence="3">
    <location>
        <begin position="301"/>
        <end position="317"/>
    </location>
</feature>
<feature type="region of interest" description="Disordered" evidence="3">
    <location>
        <begin position="49"/>
        <end position="196"/>
    </location>
</feature>
<organism evidence="5 6">
    <name type="scientific">Batillaria attramentaria</name>
    <dbReference type="NCBI Taxonomy" id="370345"/>
    <lineage>
        <taxon>Eukaryota</taxon>
        <taxon>Metazoa</taxon>
        <taxon>Spiralia</taxon>
        <taxon>Lophotrochozoa</taxon>
        <taxon>Mollusca</taxon>
        <taxon>Gastropoda</taxon>
        <taxon>Caenogastropoda</taxon>
        <taxon>Sorbeoconcha</taxon>
        <taxon>Cerithioidea</taxon>
        <taxon>Batillariidae</taxon>
        <taxon>Batillaria</taxon>
    </lineage>
</organism>
<sequence length="376" mass="42272">MLEIRWFLVSLEKPLVLQDVRSLQTFLCGCARCKSWSSKYIAEDSLGPLRSPLRSQEEGMNKSKHGNKERAPRNRGKFLPPDVASRLPLGTSDCTERDNGADMHAGYQNESRGPRKRGNHQSSSPGQRAAGFRENRGGGSRPRRYLSRQSSDPGQQESRGTRSVRQRLGSPTVSTENVDGDTSHQQQTEGGQKQGVLTEIQLARRQKDIDYGKNTLGYKTYREKVPDTQRASFHPKTPNKCEPCSRRYWDNKVRRWRKALHTWDPADVDDAASDKNSQAGASVSSPPSSVLSTSPTSSTLETASDTGYETIQDCSQPQEEEEEMQDDEVTLKFRTGKVKTWEEMMLEEEDKEEDDLGDADEFCLDDTLENGTCLDL</sequence>
<dbReference type="FunFam" id="1.10.8.1120:FF:000001">
    <property type="entry name" value="Histone RNA hairpin-binding protein-like"/>
    <property type="match status" value="1"/>
</dbReference>
<accession>A0ABD0MAS2</accession>
<feature type="compositionally biased region" description="Polar residues" evidence="3">
    <location>
        <begin position="147"/>
        <end position="177"/>
    </location>
</feature>
<keyword evidence="2" id="KW-0694">RNA-binding</keyword>
<evidence type="ECO:0000259" key="4">
    <source>
        <dbReference type="Pfam" id="PF15247"/>
    </source>
</evidence>
<dbReference type="GO" id="GO:0003729">
    <property type="term" value="F:mRNA binding"/>
    <property type="evidence" value="ECO:0007669"/>
    <property type="project" value="UniProtKB-ARBA"/>
</dbReference>
<protein>
    <recommendedName>
        <fullName evidence="4">Histone RNA hairpin-binding protein RNA-binding domain-containing protein</fullName>
    </recommendedName>
</protein>
<evidence type="ECO:0000256" key="2">
    <source>
        <dbReference type="ARBA" id="ARBA00022884"/>
    </source>
</evidence>
<evidence type="ECO:0000256" key="3">
    <source>
        <dbReference type="SAM" id="MobiDB-lite"/>
    </source>
</evidence>
<dbReference type="InterPro" id="IPR038294">
    <property type="entry name" value="SLBP_RNA_bind_sf"/>
</dbReference>
<name>A0ABD0MAS2_9CAEN</name>
<comment type="similarity">
    <text evidence="1">Belongs to the SLBP family.</text>
</comment>
<proteinExistence type="inferred from homology"/>
<evidence type="ECO:0000313" key="5">
    <source>
        <dbReference type="EMBL" id="KAK7508690.1"/>
    </source>
</evidence>
<comment type="caution">
    <text evidence="5">The sequence shown here is derived from an EMBL/GenBank/DDBJ whole genome shotgun (WGS) entry which is preliminary data.</text>
</comment>
<evidence type="ECO:0000313" key="6">
    <source>
        <dbReference type="Proteomes" id="UP001519460"/>
    </source>
</evidence>
<feature type="compositionally biased region" description="Basic and acidic residues" evidence="3">
    <location>
        <begin position="55"/>
        <end position="72"/>
    </location>
</feature>
<feature type="compositionally biased region" description="Low complexity" evidence="3">
    <location>
        <begin position="282"/>
        <end position="300"/>
    </location>
</feature>
<evidence type="ECO:0000256" key="1">
    <source>
        <dbReference type="ARBA" id="ARBA00006151"/>
    </source>
</evidence>
<gene>
    <name evidence="5" type="ORF">BaRGS_00000256</name>
</gene>